<organism evidence="3 4">
    <name type="scientific">Erysipelothrix piscisicarius</name>
    <dbReference type="NCBI Taxonomy" id="2485784"/>
    <lineage>
        <taxon>Bacteria</taxon>
        <taxon>Bacillati</taxon>
        <taxon>Bacillota</taxon>
        <taxon>Erysipelotrichia</taxon>
        <taxon>Erysipelotrichales</taxon>
        <taxon>Erysipelotrichaceae</taxon>
        <taxon>Erysipelothrix</taxon>
    </lineage>
</organism>
<protein>
    <recommendedName>
        <fullName evidence="1">Ribosome maturation factor RimP</fullName>
    </recommendedName>
</protein>
<dbReference type="InterPro" id="IPR028998">
    <property type="entry name" value="RimP_C"/>
</dbReference>
<comment type="function">
    <text evidence="1">Required for maturation of 30S ribosomal subunits.</text>
</comment>
<keyword evidence="1" id="KW-0963">Cytoplasm</keyword>
<keyword evidence="1" id="KW-0690">Ribosome biogenesis</keyword>
<accession>A0A3S8RMZ0</accession>
<comment type="subcellular location">
    <subcellularLocation>
        <location evidence="1">Cytoplasm</location>
    </subcellularLocation>
</comment>
<gene>
    <name evidence="1" type="primary">rimP</name>
    <name evidence="3" type="ORF">EEI45_05660</name>
</gene>
<dbReference type="InterPro" id="IPR036847">
    <property type="entry name" value="RimP_C_sf"/>
</dbReference>
<evidence type="ECO:0000256" key="1">
    <source>
        <dbReference type="HAMAP-Rule" id="MF_01077"/>
    </source>
</evidence>
<dbReference type="Pfam" id="PF17384">
    <property type="entry name" value="DUF150_C"/>
    <property type="match status" value="1"/>
</dbReference>
<evidence type="ECO:0000313" key="3">
    <source>
        <dbReference type="EMBL" id="AZK44298.1"/>
    </source>
</evidence>
<dbReference type="KEGG" id="eri:EEI45_05660"/>
<dbReference type="AlphaFoldDB" id="A0A3S8RMZ0"/>
<dbReference type="HAMAP" id="MF_01077">
    <property type="entry name" value="RimP"/>
    <property type="match status" value="1"/>
</dbReference>
<dbReference type="SUPFAM" id="SSF74942">
    <property type="entry name" value="YhbC-like, C-terminal domain"/>
    <property type="match status" value="1"/>
</dbReference>
<dbReference type="EMBL" id="CP034234">
    <property type="protein sequence ID" value="AZK44298.1"/>
    <property type="molecule type" value="Genomic_DNA"/>
</dbReference>
<dbReference type="PANTHER" id="PTHR33867:SF1">
    <property type="entry name" value="RIBOSOME MATURATION FACTOR RIMP"/>
    <property type="match status" value="1"/>
</dbReference>
<dbReference type="GO" id="GO:0006412">
    <property type="term" value="P:translation"/>
    <property type="evidence" value="ECO:0007669"/>
    <property type="project" value="TreeGrafter"/>
</dbReference>
<name>A0A3S8RMZ0_9FIRM</name>
<sequence>MEKYLEKIKPTAEALGLDIIDAELIGNDLLELSIARKDFTPVDLEICAKAGEAFGEALDFEIGLDVGSAGAERVILEEDYENVVDQYVLIKFKNPIQGADYVEGTVISVDENEVVVSYRQKTALKKIAIERLNIKMLRLAVKV</sequence>
<reference evidence="3 4" key="1">
    <citation type="journal article" date="2020" name="Int. J. Syst. Evol. Microbiol.">
        <title>Description of Erysipelothrix piscisicarius sp. nov., an emergent fish pathogen, and assessment of virulence using a tiger barb (Puntigrus tetrazona) infection model.</title>
        <authorList>
            <person name="Pomaranski E.K."/>
            <person name="Griffin M.J."/>
            <person name="Camus A.C."/>
            <person name="Armwood A.R."/>
            <person name="Shelley J."/>
            <person name="Waldbieser G.C."/>
            <person name="LaFrentz B.R."/>
            <person name="Garcia J.C."/>
            <person name="Yanong R."/>
            <person name="Soto E."/>
        </authorList>
    </citation>
    <scope>NUCLEOTIDE SEQUENCE [LARGE SCALE GENOMIC DNA]</scope>
    <source>
        <strain evidence="3 4">15TAL0474</strain>
    </source>
</reference>
<evidence type="ECO:0000313" key="4">
    <source>
        <dbReference type="Proteomes" id="UP000278804"/>
    </source>
</evidence>
<keyword evidence="4" id="KW-1185">Reference proteome</keyword>
<dbReference type="RefSeq" id="WP_125164473.1">
    <property type="nucleotide sequence ID" value="NZ_CP034234.1"/>
</dbReference>
<feature type="domain" description="Ribosome maturation factor RimP C-terminal" evidence="2">
    <location>
        <begin position="77"/>
        <end position="142"/>
    </location>
</feature>
<dbReference type="GO" id="GO:0000028">
    <property type="term" value="P:ribosomal small subunit assembly"/>
    <property type="evidence" value="ECO:0007669"/>
    <property type="project" value="TreeGrafter"/>
</dbReference>
<evidence type="ECO:0000259" key="2">
    <source>
        <dbReference type="Pfam" id="PF17384"/>
    </source>
</evidence>
<dbReference type="Proteomes" id="UP000278804">
    <property type="component" value="Chromosome"/>
</dbReference>
<comment type="similarity">
    <text evidence="1">Belongs to the RimP family.</text>
</comment>
<dbReference type="GO" id="GO:0005829">
    <property type="term" value="C:cytosol"/>
    <property type="evidence" value="ECO:0007669"/>
    <property type="project" value="TreeGrafter"/>
</dbReference>
<dbReference type="Gene3D" id="2.30.30.180">
    <property type="entry name" value="Ribosome maturation factor RimP, C-terminal domain"/>
    <property type="match status" value="1"/>
</dbReference>
<dbReference type="InterPro" id="IPR003728">
    <property type="entry name" value="Ribosome_maturation_RimP"/>
</dbReference>
<proteinExistence type="inferred from homology"/>
<dbReference type="PANTHER" id="PTHR33867">
    <property type="entry name" value="RIBOSOME MATURATION FACTOR RIMP"/>
    <property type="match status" value="1"/>
</dbReference>